<evidence type="ECO:0000256" key="1">
    <source>
        <dbReference type="SAM" id="MobiDB-lite"/>
    </source>
</evidence>
<feature type="compositionally biased region" description="Basic and acidic residues" evidence="1">
    <location>
        <begin position="540"/>
        <end position="556"/>
    </location>
</feature>
<accession>D8SS04</accession>
<gene>
    <name evidence="3" type="ORF">SELMODRAFT_425096</name>
</gene>
<evidence type="ECO:0000259" key="2">
    <source>
        <dbReference type="Pfam" id="PF03372"/>
    </source>
</evidence>
<dbReference type="InterPro" id="IPR036691">
    <property type="entry name" value="Endo/exonu/phosph_ase_sf"/>
</dbReference>
<feature type="compositionally biased region" description="Polar residues" evidence="1">
    <location>
        <begin position="154"/>
        <end position="168"/>
    </location>
</feature>
<dbReference type="HOGENOM" id="CLU_008728_0_0_1"/>
<dbReference type="SUPFAM" id="SSF56219">
    <property type="entry name" value="DNase I-like"/>
    <property type="match status" value="1"/>
</dbReference>
<dbReference type="Gene3D" id="3.60.10.10">
    <property type="entry name" value="Endonuclease/exonuclease/phosphatase"/>
    <property type="match status" value="1"/>
</dbReference>
<organism evidence="4">
    <name type="scientific">Selaginella moellendorffii</name>
    <name type="common">Spikemoss</name>
    <dbReference type="NCBI Taxonomy" id="88036"/>
    <lineage>
        <taxon>Eukaryota</taxon>
        <taxon>Viridiplantae</taxon>
        <taxon>Streptophyta</taxon>
        <taxon>Embryophyta</taxon>
        <taxon>Tracheophyta</taxon>
        <taxon>Lycopodiopsida</taxon>
        <taxon>Selaginellales</taxon>
        <taxon>Selaginellaceae</taxon>
        <taxon>Selaginella</taxon>
    </lineage>
</organism>
<dbReference type="InterPro" id="IPR005135">
    <property type="entry name" value="Endo/exonuclease/phosphatase"/>
</dbReference>
<feature type="region of interest" description="Disordered" evidence="1">
    <location>
        <begin position="189"/>
        <end position="229"/>
    </location>
</feature>
<feature type="compositionally biased region" description="Basic and acidic residues" evidence="1">
    <location>
        <begin position="36"/>
        <end position="45"/>
    </location>
</feature>
<evidence type="ECO:0000313" key="3">
    <source>
        <dbReference type="EMBL" id="EFJ12943.1"/>
    </source>
</evidence>
<feature type="domain" description="Endonuclease/exonuclease/phosphatase" evidence="2">
    <location>
        <begin position="674"/>
        <end position="853"/>
    </location>
</feature>
<dbReference type="Gramene" id="EFJ12943">
    <property type="protein sequence ID" value="EFJ12943"/>
    <property type="gene ID" value="SELMODRAFT_425096"/>
</dbReference>
<evidence type="ECO:0000313" key="4">
    <source>
        <dbReference type="Proteomes" id="UP000001514"/>
    </source>
</evidence>
<dbReference type="eggNOG" id="KOG1075">
    <property type="taxonomic scope" value="Eukaryota"/>
</dbReference>
<dbReference type="InParanoid" id="D8SS04"/>
<feature type="compositionally biased region" description="Basic and acidic residues" evidence="1">
    <location>
        <begin position="502"/>
        <end position="514"/>
    </location>
</feature>
<reference evidence="3 4" key="1">
    <citation type="journal article" date="2011" name="Science">
        <title>The Selaginella genome identifies genetic changes associated with the evolution of vascular plants.</title>
        <authorList>
            <person name="Banks J.A."/>
            <person name="Nishiyama T."/>
            <person name="Hasebe M."/>
            <person name="Bowman J.L."/>
            <person name="Gribskov M."/>
            <person name="dePamphilis C."/>
            <person name="Albert V.A."/>
            <person name="Aono N."/>
            <person name="Aoyama T."/>
            <person name="Ambrose B.A."/>
            <person name="Ashton N.W."/>
            <person name="Axtell M.J."/>
            <person name="Barker E."/>
            <person name="Barker M.S."/>
            <person name="Bennetzen J.L."/>
            <person name="Bonawitz N.D."/>
            <person name="Chapple C."/>
            <person name="Cheng C."/>
            <person name="Correa L.G."/>
            <person name="Dacre M."/>
            <person name="DeBarry J."/>
            <person name="Dreyer I."/>
            <person name="Elias M."/>
            <person name="Engstrom E.M."/>
            <person name="Estelle M."/>
            <person name="Feng L."/>
            <person name="Finet C."/>
            <person name="Floyd S.K."/>
            <person name="Frommer W.B."/>
            <person name="Fujita T."/>
            <person name="Gramzow L."/>
            <person name="Gutensohn M."/>
            <person name="Harholt J."/>
            <person name="Hattori M."/>
            <person name="Heyl A."/>
            <person name="Hirai T."/>
            <person name="Hiwatashi Y."/>
            <person name="Ishikawa M."/>
            <person name="Iwata M."/>
            <person name="Karol K.G."/>
            <person name="Koehler B."/>
            <person name="Kolukisaoglu U."/>
            <person name="Kubo M."/>
            <person name="Kurata T."/>
            <person name="Lalonde S."/>
            <person name="Li K."/>
            <person name="Li Y."/>
            <person name="Litt A."/>
            <person name="Lyons E."/>
            <person name="Manning G."/>
            <person name="Maruyama T."/>
            <person name="Michael T.P."/>
            <person name="Mikami K."/>
            <person name="Miyazaki S."/>
            <person name="Morinaga S."/>
            <person name="Murata T."/>
            <person name="Mueller-Roeber B."/>
            <person name="Nelson D.R."/>
            <person name="Obara M."/>
            <person name="Oguri Y."/>
            <person name="Olmstead R.G."/>
            <person name="Onodera N."/>
            <person name="Petersen B.L."/>
            <person name="Pils B."/>
            <person name="Prigge M."/>
            <person name="Rensing S.A."/>
            <person name="Riano-Pachon D.M."/>
            <person name="Roberts A.W."/>
            <person name="Sato Y."/>
            <person name="Scheller H.V."/>
            <person name="Schulz B."/>
            <person name="Schulz C."/>
            <person name="Shakirov E.V."/>
            <person name="Shibagaki N."/>
            <person name="Shinohara N."/>
            <person name="Shippen D.E."/>
            <person name="Soerensen I."/>
            <person name="Sotooka R."/>
            <person name="Sugimoto N."/>
            <person name="Sugita M."/>
            <person name="Sumikawa N."/>
            <person name="Tanurdzic M."/>
            <person name="Theissen G."/>
            <person name="Ulvskov P."/>
            <person name="Wakazuki S."/>
            <person name="Weng J.K."/>
            <person name="Willats W.W."/>
            <person name="Wipf D."/>
            <person name="Wolf P.G."/>
            <person name="Yang L."/>
            <person name="Zimmer A.D."/>
            <person name="Zhu Q."/>
            <person name="Mitros T."/>
            <person name="Hellsten U."/>
            <person name="Loque D."/>
            <person name="Otillar R."/>
            <person name="Salamov A."/>
            <person name="Schmutz J."/>
            <person name="Shapiro H."/>
            <person name="Lindquist E."/>
            <person name="Lucas S."/>
            <person name="Rokhsar D."/>
            <person name="Grigoriev I.V."/>
        </authorList>
    </citation>
    <scope>NUCLEOTIDE SEQUENCE [LARGE SCALE GENOMIC DNA]</scope>
</reference>
<feature type="region of interest" description="Disordered" evidence="1">
    <location>
        <begin position="466"/>
        <end position="563"/>
    </location>
</feature>
<feature type="compositionally biased region" description="Basic residues" evidence="1">
    <location>
        <begin position="1"/>
        <end position="11"/>
    </location>
</feature>
<sequence length="1035" mass="117053">MPHTKNMRKRGPPLEDELEEPPRTDTTQNTPDDEERPTAEPRPETRSTGTRLSIKLKQRPPPPPKDNEAVEPEPEPTRAAPSSSADTVKITKKKNQTATGGKKPKGASDASSSKQTITPPLNTTPPARTPTVERIPSISALEGIGKYADEMLENTPQQTLPDSHSASPGLSALFMDTQQRERVIQAVTEERQRKEGDSEGDQIEETSPALTKVPETPAPRASTGTTKEKAIPAVPLKKRKESDVLYLGWTRVEELDMDVKKTVSPHSAAAPAMSDVTAPVPGELQVEANEVLMELQERQAKAAKNLILAIFEGNKPARQAALEGLEDGFKEAGVSFRGRPVTFLGRNCYSVEVSTEKNRRALVLKQRVTRPTHELFFYKFPPGFSPSQKDLVHRPTMELDLLVEDLCETDNTPVFLAMMVEGFAQYLGKRATREESGDQLIHVLYTGKAPIPNKIRIMGKVHPIHIQESRTTPPAAATPSKPMQDRGKRRRSPSAQGGTARRQSDRVSMRREETPTDGQASPERTSDQRGGQHTVQRPPSPERARVERSPSEDQVPRGRASSSRRFTRLKVNLWLHVSNTRPRKYLALWSGPPVGYVTPTFHMARDQLPENGVHSFLEASEVIKDLRYHVEVDKATIVGTNMELHAALLTKSGVIPEHRMQEHQTIFKVSQGEHFWNPAVGRRGGTLIIAKGPWQSLSTSHQILIPGRAHMIVLKVNARTIGLLNIYAPASRSTSRAHFFRVLQRRLPSGIDDWILAGDFNFVDHEEDKQGGIIQDRRTRAERLAWNSFLLQIGTCDAYEIPGFVTHEPRFTWRERQRRGIQRRLDRFYLTMDLCMQGGKLDIDNTYTDFSDHHPIRLTLPFRRSRGPRKPVAIPKKFFEEQANNNWAHEQWEKHKGNLHSFTLQIAQKARAKIRKDRRGVFNTVQKVRSLLASINTDLRSNPDDPWLQAQKIQVKRQLERIEADKMEAFLKAGHIRWHASELALNREFYRSIRSKVVSPPMFGLKDEQGQLHTEIDDMHNMAEHYYSQLFKEEP</sequence>
<dbReference type="AlphaFoldDB" id="D8SS04"/>
<dbReference type="KEGG" id="smo:SELMODRAFT_425096"/>
<dbReference type="GO" id="GO:0003824">
    <property type="term" value="F:catalytic activity"/>
    <property type="evidence" value="ECO:0007669"/>
    <property type="project" value="InterPro"/>
</dbReference>
<feature type="compositionally biased region" description="Polar residues" evidence="1">
    <location>
        <begin position="516"/>
        <end position="537"/>
    </location>
</feature>
<feature type="compositionally biased region" description="Polar residues" evidence="1">
    <location>
        <begin position="109"/>
        <end position="126"/>
    </location>
</feature>
<proteinExistence type="predicted"/>
<dbReference type="EMBL" id="GL377636">
    <property type="protein sequence ID" value="EFJ12943.1"/>
    <property type="molecule type" value="Genomic_DNA"/>
</dbReference>
<feature type="region of interest" description="Disordered" evidence="1">
    <location>
        <begin position="1"/>
        <end position="172"/>
    </location>
</feature>
<protein>
    <recommendedName>
        <fullName evidence="2">Endonuclease/exonuclease/phosphatase domain-containing protein</fullName>
    </recommendedName>
</protein>
<name>D8SS04_SELML</name>
<dbReference type="Proteomes" id="UP000001514">
    <property type="component" value="Unassembled WGS sequence"/>
</dbReference>
<keyword evidence="4" id="KW-1185">Reference proteome</keyword>
<dbReference type="STRING" id="88036.D8SS04"/>
<dbReference type="Pfam" id="PF03372">
    <property type="entry name" value="Exo_endo_phos"/>
    <property type="match status" value="1"/>
</dbReference>